<evidence type="ECO:0000313" key="2">
    <source>
        <dbReference type="Proteomes" id="UP000319004"/>
    </source>
</evidence>
<dbReference type="Proteomes" id="UP000319004">
    <property type="component" value="Chromosome"/>
</dbReference>
<sequence length="82" mass="9118">MGIPSLMPKSLKPTAGTRHLTRVKFYFNDRIQYTSSILSPPVHLPLPDQQSSNGGTHPISRSAITLLIHNAWPLLTKITYPP</sequence>
<protein>
    <submittedName>
        <fullName evidence="1">Uncharacterized protein</fullName>
    </submittedName>
</protein>
<organism evidence="1 2">
    <name type="scientific">Stieleria neptunia</name>
    <dbReference type="NCBI Taxonomy" id="2527979"/>
    <lineage>
        <taxon>Bacteria</taxon>
        <taxon>Pseudomonadati</taxon>
        <taxon>Planctomycetota</taxon>
        <taxon>Planctomycetia</taxon>
        <taxon>Pirellulales</taxon>
        <taxon>Pirellulaceae</taxon>
        <taxon>Stieleria</taxon>
    </lineage>
</organism>
<reference evidence="1 2" key="1">
    <citation type="submission" date="2019-03" db="EMBL/GenBank/DDBJ databases">
        <title>Deep-cultivation of Planctomycetes and their phenomic and genomic characterization uncovers novel biology.</title>
        <authorList>
            <person name="Wiegand S."/>
            <person name="Jogler M."/>
            <person name="Boedeker C."/>
            <person name="Pinto D."/>
            <person name="Vollmers J."/>
            <person name="Rivas-Marin E."/>
            <person name="Kohn T."/>
            <person name="Peeters S.H."/>
            <person name="Heuer A."/>
            <person name="Rast P."/>
            <person name="Oberbeckmann S."/>
            <person name="Bunk B."/>
            <person name="Jeske O."/>
            <person name="Meyerdierks A."/>
            <person name="Storesund J.E."/>
            <person name="Kallscheuer N."/>
            <person name="Luecker S."/>
            <person name="Lage O.M."/>
            <person name="Pohl T."/>
            <person name="Merkel B.J."/>
            <person name="Hornburger P."/>
            <person name="Mueller R.-W."/>
            <person name="Bruemmer F."/>
            <person name="Labrenz M."/>
            <person name="Spormann A.M."/>
            <person name="Op den Camp H."/>
            <person name="Overmann J."/>
            <person name="Amann R."/>
            <person name="Jetten M.S.M."/>
            <person name="Mascher T."/>
            <person name="Medema M.H."/>
            <person name="Devos D.P."/>
            <person name="Kaster A.-K."/>
            <person name="Ovreas L."/>
            <person name="Rohde M."/>
            <person name="Galperin M.Y."/>
            <person name="Jogler C."/>
        </authorList>
    </citation>
    <scope>NUCLEOTIDE SEQUENCE [LARGE SCALE GENOMIC DNA]</scope>
    <source>
        <strain evidence="1 2">Enr13</strain>
    </source>
</reference>
<name>A0A518HNV0_9BACT</name>
<dbReference type="AlphaFoldDB" id="A0A518HNV0"/>
<dbReference type="EMBL" id="CP037423">
    <property type="protein sequence ID" value="QDV42525.1"/>
    <property type="molecule type" value="Genomic_DNA"/>
</dbReference>
<dbReference type="KEGG" id="snep:Enr13x_23730"/>
<proteinExistence type="predicted"/>
<keyword evidence="2" id="KW-1185">Reference proteome</keyword>
<accession>A0A518HNV0</accession>
<gene>
    <name evidence="1" type="ORF">Enr13x_23730</name>
</gene>
<evidence type="ECO:0000313" key="1">
    <source>
        <dbReference type="EMBL" id="QDV42525.1"/>
    </source>
</evidence>